<keyword evidence="4" id="KW-0968">Cytoplasmic vesicle</keyword>
<reference evidence="6" key="2">
    <citation type="submission" date="2024-10" db="UniProtKB">
        <authorList>
            <consortium name="EnsemblProtists"/>
        </authorList>
    </citation>
    <scope>IDENTIFICATION</scope>
</reference>
<dbReference type="AlphaFoldDB" id="A0A0D3JEL3"/>
<keyword evidence="5" id="KW-1133">Transmembrane helix</keyword>
<evidence type="ECO:0000256" key="5">
    <source>
        <dbReference type="SAM" id="Phobius"/>
    </source>
</evidence>
<dbReference type="GO" id="GO:0016020">
    <property type="term" value="C:membrane"/>
    <property type="evidence" value="ECO:0007669"/>
    <property type="project" value="TreeGrafter"/>
</dbReference>
<comment type="subcellular location">
    <subcellularLocation>
        <location evidence="2">Cytoplasmic vesicle</location>
    </subcellularLocation>
    <subcellularLocation>
        <location evidence="1">Endomembrane system</location>
        <topology evidence="1">Multi-pass membrane protein</topology>
    </subcellularLocation>
</comment>
<evidence type="ECO:0000256" key="3">
    <source>
        <dbReference type="ARBA" id="ARBA00022833"/>
    </source>
</evidence>
<dbReference type="RefSeq" id="XP_005774377.1">
    <property type="nucleotide sequence ID" value="XM_005774320.1"/>
</dbReference>
<organism evidence="6 7">
    <name type="scientific">Emiliania huxleyi (strain CCMP1516)</name>
    <dbReference type="NCBI Taxonomy" id="280463"/>
    <lineage>
        <taxon>Eukaryota</taxon>
        <taxon>Haptista</taxon>
        <taxon>Haptophyta</taxon>
        <taxon>Prymnesiophyceae</taxon>
        <taxon>Isochrysidales</taxon>
        <taxon>Noelaerhabdaceae</taxon>
        <taxon>Emiliania</taxon>
    </lineage>
</organism>
<dbReference type="GeneID" id="17267492"/>
<evidence type="ECO:0000313" key="7">
    <source>
        <dbReference type="Proteomes" id="UP000013827"/>
    </source>
</evidence>
<feature type="transmembrane region" description="Helical" evidence="5">
    <location>
        <begin position="27"/>
        <end position="50"/>
    </location>
</feature>
<sequence length="150" mass="16221">MPAPPPKPVRRPLDLPGLGKTSHARQAFVISWVSVTLSVVAAAVGIWLSIVEGSLVDAESEGELERREKRASVGIAALFVVLAFVVGGMAIEHLQHEHEEEGEPGEALLYLSIPGFVASLGLLLFGLHDLWNNAAKGHSWWRARFWGTPA</sequence>
<keyword evidence="5" id="KW-0472">Membrane</keyword>
<evidence type="ECO:0000313" key="6">
    <source>
        <dbReference type="EnsemblProtists" id="EOD21948"/>
    </source>
</evidence>
<reference evidence="7" key="1">
    <citation type="journal article" date="2013" name="Nature">
        <title>Pan genome of the phytoplankton Emiliania underpins its global distribution.</title>
        <authorList>
            <person name="Read B.A."/>
            <person name="Kegel J."/>
            <person name="Klute M.J."/>
            <person name="Kuo A."/>
            <person name="Lefebvre S.C."/>
            <person name="Maumus F."/>
            <person name="Mayer C."/>
            <person name="Miller J."/>
            <person name="Monier A."/>
            <person name="Salamov A."/>
            <person name="Young J."/>
            <person name="Aguilar M."/>
            <person name="Claverie J.M."/>
            <person name="Frickenhaus S."/>
            <person name="Gonzalez K."/>
            <person name="Herman E.K."/>
            <person name="Lin Y.C."/>
            <person name="Napier J."/>
            <person name="Ogata H."/>
            <person name="Sarno A.F."/>
            <person name="Shmutz J."/>
            <person name="Schroeder D."/>
            <person name="de Vargas C."/>
            <person name="Verret F."/>
            <person name="von Dassow P."/>
            <person name="Valentin K."/>
            <person name="Van de Peer Y."/>
            <person name="Wheeler G."/>
            <person name="Dacks J.B."/>
            <person name="Delwiche C.F."/>
            <person name="Dyhrman S.T."/>
            <person name="Glockner G."/>
            <person name="John U."/>
            <person name="Richards T."/>
            <person name="Worden A.Z."/>
            <person name="Zhang X."/>
            <person name="Grigoriev I.V."/>
            <person name="Allen A.E."/>
            <person name="Bidle K."/>
            <person name="Borodovsky M."/>
            <person name="Bowler C."/>
            <person name="Brownlee C."/>
            <person name="Cock J.M."/>
            <person name="Elias M."/>
            <person name="Gladyshev V.N."/>
            <person name="Groth M."/>
            <person name="Guda C."/>
            <person name="Hadaegh A."/>
            <person name="Iglesias-Rodriguez M.D."/>
            <person name="Jenkins J."/>
            <person name="Jones B.M."/>
            <person name="Lawson T."/>
            <person name="Leese F."/>
            <person name="Lindquist E."/>
            <person name="Lobanov A."/>
            <person name="Lomsadze A."/>
            <person name="Malik S.B."/>
            <person name="Marsh M.E."/>
            <person name="Mackinder L."/>
            <person name="Mock T."/>
            <person name="Mueller-Roeber B."/>
            <person name="Pagarete A."/>
            <person name="Parker M."/>
            <person name="Probert I."/>
            <person name="Quesneville H."/>
            <person name="Raines C."/>
            <person name="Rensing S.A."/>
            <person name="Riano-Pachon D.M."/>
            <person name="Richier S."/>
            <person name="Rokitta S."/>
            <person name="Shiraiwa Y."/>
            <person name="Soanes D.M."/>
            <person name="van der Giezen M."/>
            <person name="Wahlund T.M."/>
            <person name="Williams B."/>
            <person name="Wilson W."/>
            <person name="Wolfe G."/>
            <person name="Wurch L.L."/>
        </authorList>
    </citation>
    <scope>NUCLEOTIDE SEQUENCE</scope>
</reference>
<feature type="transmembrane region" description="Helical" evidence="5">
    <location>
        <begin position="71"/>
        <end position="91"/>
    </location>
</feature>
<dbReference type="EnsemblProtists" id="EOD21948">
    <property type="protein sequence ID" value="EOD21948"/>
    <property type="gene ID" value="EMIHUDRAFT_240704"/>
</dbReference>
<protein>
    <submittedName>
        <fullName evidence="6">Uncharacterized protein</fullName>
    </submittedName>
</protein>
<feature type="transmembrane region" description="Helical" evidence="5">
    <location>
        <begin position="107"/>
        <end position="127"/>
    </location>
</feature>
<dbReference type="GO" id="GO:0012505">
    <property type="term" value="C:endomembrane system"/>
    <property type="evidence" value="ECO:0007669"/>
    <property type="project" value="UniProtKB-SubCell"/>
</dbReference>
<evidence type="ECO:0000256" key="4">
    <source>
        <dbReference type="ARBA" id="ARBA00023329"/>
    </source>
</evidence>
<evidence type="ECO:0000256" key="2">
    <source>
        <dbReference type="ARBA" id="ARBA00004541"/>
    </source>
</evidence>
<dbReference type="PaxDb" id="2903-EOD21948"/>
<evidence type="ECO:0000256" key="1">
    <source>
        <dbReference type="ARBA" id="ARBA00004127"/>
    </source>
</evidence>
<keyword evidence="3" id="KW-0862">Zinc</keyword>
<dbReference type="InterPro" id="IPR026765">
    <property type="entry name" value="Tmem163"/>
</dbReference>
<keyword evidence="5" id="KW-0812">Transmembrane</keyword>
<dbReference type="Proteomes" id="UP000013827">
    <property type="component" value="Unassembled WGS sequence"/>
</dbReference>
<accession>A0A0D3JEL3</accession>
<dbReference type="KEGG" id="ehx:EMIHUDRAFT_240704"/>
<name>A0A0D3JEL3_EMIH1</name>
<keyword evidence="7" id="KW-1185">Reference proteome</keyword>
<dbReference type="GO" id="GO:0031410">
    <property type="term" value="C:cytoplasmic vesicle"/>
    <property type="evidence" value="ECO:0007669"/>
    <property type="project" value="UniProtKB-SubCell"/>
</dbReference>
<dbReference type="HOGENOM" id="CLU_1743942_0_0_1"/>
<dbReference type="PANTHER" id="PTHR31937">
    <property type="entry name" value="TRANSMEMBRANE PROTEIN 163"/>
    <property type="match status" value="1"/>
</dbReference>
<dbReference type="PANTHER" id="PTHR31937:SF2">
    <property type="entry name" value="TRANSMEMBRANE PROTEIN 163"/>
    <property type="match status" value="1"/>
</dbReference>
<proteinExistence type="predicted"/>